<dbReference type="AlphaFoldDB" id="A0A7I8BM13"/>
<reference evidence="1 2" key="1">
    <citation type="journal article" date="2020" name="Genes (Basel)">
        <title>Genomic Comparison of Insect Gut Symbionts from Divergent Burkholderia Subclades.</title>
        <authorList>
            <person name="Takeshita K."/>
            <person name="Kikuchi Y."/>
        </authorList>
    </citation>
    <scope>NUCLEOTIDE SEQUENCE [LARGE SCALE GENOMIC DNA]</scope>
    <source>
        <strain evidence="1 2">PGU16</strain>
    </source>
</reference>
<accession>A0A7I8BM13</accession>
<dbReference type="NCBIfam" id="NF045926">
    <property type="entry name" value="STM2901_fam"/>
    <property type="match status" value="1"/>
</dbReference>
<dbReference type="KEGG" id="plad:PPGU16_26020"/>
<gene>
    <name evidence="1" type="ORF">PPGU16_26020</name>
</gene>
<proteinExistence type="predicted"/>
<evidence type="ECO:0000313" key="2">
    <source>
        <dbReference type="Proteomes" id="UP000510888"/>
    </source>
</evidence>
<dbReference type="Pfam" id="PF26636">
    <property type="entry name" value="DUF8209"/>
    <property type="match status" value="1"/>
</dbReference>
<keyword evidence="2" id="KW-1185">Reference proteome</keyword>
<protein>
    <submittedName>
        <fullName evidence="1">Membrane protein</fullName>
    </submittedName>
</protein>
<dbReference type="RefSeq" id="WP_180720384.1">
    <property type="nucleotide sequence ID" value="NZ_AP023174.1"/>
</dbReference>
<organism evidence="1 2">
    <name type="scientific">Paraburkholderia largidicola</name>
    <dbReference type="NCBI Taxonomy" id="3014751"/>
    <lineage>
        <taxon>Bacteria</taxon>
        <taxon>Pseudomonadati</taxon>
        <taxon>Pseudomonadota</taxon>
        <taxon>Betaproteobacteria</taxon>
        <taxon>Burkholderiales</taxon>
        <taxon>Burkholderiaceae</taxon>
        <taxon>Paraburkholderia</taxon>
    </lineage>
</organism>
<dbReference type="Proteomes" id="UP000510888">
    <property type="component" value="Chromosome 1"/>
</dbReference>
<dbReference type="InterPro" id="IPR058522">
    <property type="entry name" value="DUF8209"/>
</dbReference>
<evidence type="ECO:0000313" key="1">
    <source>
        <dbReference type="EMBL" id="BCF89535.1"/>
    </source>
</evidence>
<sequence>MSDNTYKFQDHYNLSPPELFLFIALDQTKRQLGFADLAAVATWLLGVNDVPVPGKPITATPGTSVMSLFFRNVITKKTKMPLPTLTMKSFSTKGVRLIYTRSLGAFIGRAIPVVDLMFMGYDATLIMYRSVQRYNAMVKREDQLG</sequence>
<dbReference type="InterPro" id="IPR058064">
    <property type="entry name" value="STM2901-like"/>
</dbReference>
<name>A0A7I8BM13_9BURK</name>
<dbReference type="EMBL" id="AP023174">
    <property type="protein sequence ID" value="BCF89535.1"/>
    <property type="molecule type" value="Genomic_DNA"/>
</dbReference>